<proteinExistence type="predicted"/>
<dbReference type="AlphaFoldDB" id="A0A1U7D4P5"/>
<organism evidence="1 2">
    <name type="scientific">Salipiger profundus</name>
    <dbReference type="NCBI Taxonomy" id="1229727"/>
    <lineage>
        <taxon>Bacteria</taxon>
        <taxon>Pseudomonadati</taxon>
        <taxon>Pseudomonadota</taxon>
        <taxon>Alphaproteobacteria</taxon>
        <taxon>Rhodobacterales</taxon>
        <taxon>Roseobacteraceae</taxon>
        <taxon>Salipiger</taxon>
    </lineage>
</organism>
<reference evidence="1 2" key="1">
    <citation type="submission" date="2016-03" db="EMBL/GenBank/DDBJ databases">
        <title>Deep-sea bacteria in the southern Pacific.</title>
        <authorList>
            <person name="Tang K."/>
        </authorList>
    </citation>
    <scope>NUCLEOTIDE SEQUENCE [LARGE SCALE GENOMIC DNA]</scope>
    <source>
        <strain evidence="1 2">JLT2016</strain>
    </source>
</reference>
<protein>
    <submittedName>
        <fullName evidence="1">Uncharacterized protein</fullName>
    </submittedName>
</protein>
<name>A0A1U7D4P5_9RHOB</name>
<keyword evidence="2" id="KW-1185">Reference proteome</keyword>
<dbReference type="Proteomes" id="UP000186559">
    <property type="component" value="Chromosome"/>
</dbReference>
<dbReference type="KEGG" id="tpro:Ga0080559_TMP2250"/>
<evidence type="ECO:0000313" key="2">
    <source>
        <dbReference type="Proteomes" id="UP000186559"/>
    </source>
</evidence>
<sequence length="76" mass="8414">MLGSHICLTFQIDAPRWGGVSRRRTYARSADKASAVFREAAASRSTRANHPLWRYAPDRCARNAAIGGYCILKSDS</sequence>
<gene>
    <name evidence="1" type="ORF">Ga0080559_TMP2250</name>
</gene>
<accession>A0A1U7D4P5</accession>
<dbReference type="EMBL" id="CP014796">
    <property type="protein sequence ID" value="APX23046.1"/>
    <property type="molecule type" value="Genomic_DNA"/>
</dbReference>
<evidence type="ECO:0000313" key="1">
    <source>
        <dbReference type="EMBL" id="APX23046.1"/>
    </source>
</evidence>